<dbReference type="EMBL" id="JAQQFM010000010">
    <property type="protein sequence ID" value="MFL9926841.1"/>
    <property type="molecule type" value="Genomic_DNA"/>
</dbReference>
<dbReference type="PANTHER" id="PTHR30273:SF2">
    <property type="entry name" value="PROTEIN FECR"/>
    <property type="match status" value="1"/>
</dbReference>
<evidence type="ECO:0000313" key="3">
    <source>
        <dbReference type="EMBL" id="MFL9926841.1"/>
    </source>
</evidence>
<dbReference type="PIRSF" id="PIRSF018266">
    <property type="entry name" value="FecR"/>
    <property type="match status" value="1"/>
</dbReference>
<feature type="domain" description="FecR protein" evidence="1">
    <location>
        <begin position="134"/>
        <end position="226"/>
    </location>
</feature>
<dbReference type="RefSeq" id="WP_408160061.1">
    <property type="nucleotide sequence ID" value="NZ_JAQQFM010000010.1"/>
</dbReference>
<gene>
    <name evidence="3" type="ORF">PQR62_21400</name>
</gene>
<evidence type="ECO:0000259" key="2">
    <source>
        <dbReference type="Pfam" id="PF16220"/>
    </source>
</evidence>
<dbReference type="Pfam" id="PF04773">
    <property type="entry name" value="FecR"/>
    <property type="match status" value="1"/>
</dbReference>
<keyword evidence="4" id="KW-1185">Reference proteome</keyword>
<dbReference type="InterPro" id="IPR012373">
    <property type="entry name" value="Ferrdict_sens_TM"/>
</dbReference>
<evidence type="ECO:0000313" key="4">
    <source>
        <dbReference type="Proteomes" id="UP001629246"/>
    </source>
</evidence>
<sequence>MNARSTRGTRDSLNTPDVPPHVARQAIEWLLELQSGAQDEAGRKLTLRKLEQWLAQHPDHLAAWQQIERINQRLAGLSAASSSATVHKALTHPAASTDAGRRRLGKLLLLLAATGGGAWLAEYRGLFDVTGEERTVIGERRTLTLPEGSTLVLGTDTRVRLQYGERERRIELLQGEIMLTTAADRHPQPRPILVATARGTVQPLGTVFAVRHIDGVSHVDVFRDRVKIIPHDAPERSATLNAGQSAEFSHHSVSTPLALNNSAGAWAEGMIVASNTRLEDFVAELSRYRKGHLGCDPAVADLRISGTYPLADTERVLQILTASQPVELRYLTRYWVSVIPAAQKK</sequence>
<evidence type="ECO:0000259" key="1">
    <source>
        <dbReference type="Pfam" id="PF04773"/>
    </source>
</evidence>
<feature type="domain" description="FecR N-terminal" evidence="2">
    <location>
        <begin position="24"/>
        <end position="70"/>
    </location>
</feature>
<organism evidence="3 4">
    <name type="scientific">Herbaspirillum lusitanum</name>
    <dbReference type="NCBI Taxonomy" id="213312"/>
    <lineage>
        <taxon>Bacteria</taxon>
        <taxon>Pseudomonadati</taxon>
        <taxon>Pseudomonadota</taxon>
        <taxon>Betaproteobacteria</taxon>
        <taxon>Burkholderiales</taxon>
        <taxon>Oxalobacteraceae</taxon>
        <taxon>Herbaspirillum</taxon>
    </lineage>
</organism>
<accession>A0ABW9ADY3</accession>
<dbReference type="Gene3D" id="2.60.120.1440">
    <property type="match status" value="1"/>
</dbReference>
<dbReference type="Pfam" id="PF16220">
    <property type="entry name" value="DUF4880"/>
    <property type="match status" value="1"/>
</dbReference>
<protein>
    <submittedName>
        <fullName evidence="3">FecR domain-containing protein</fullName>
    </submittedName>
</protein>
<reference evidence="3 4" key="1">
    <citation type="journal article" date="2024" name="Chem. Sci.">
        <title>Discovery of megapolipeptins by genome mining of a Burkholderiales bacteria collection.</title>
        <authorList>
            <person name="Paulo B.S."/>
            <person name="Recchia M.J.J."/>
            <person name="Lee S."/>
            <person name="Fergusson C.H."/>
            <person name="Romanowski S.B."/>
            <person name="Hernandez A."/>
            <person name="Krull N."/>
            <person name="Liu D.Y."/>
            <person name="Cavanagh H."/>
            <person name="Bos A."/>
            <person name="Gray C.A."/>
            <person name="Murphy B.T."/>
            <person name="Linington R.G."/>
            <person name="Eustaquio A.S."/>
        </authorList>
    </citation>
    <scope>NUCLEOTIDE SEQUENCE [LARGE SCALE GENOMIC DNA]</scope>
    <source>
        <strain evidence="3 4">RL21-008-BIB-A</strain>
    </source>
</reference>
<comment type="caution">
    <text evidence="3">The sequence shown here is derived from an EMBL/GenBank/DDBJ whole genome shotgun (WGS) entry which is preliminary data.</text>
</comment>
<dbReference type="InterPro" id="IPR032623">
    <property type="entry name" value="FecR_N"/>
</dbReference>
<dbReference type="Proteomes" id="UP001629246">
    <property type="component" value="Unassembled WGS sequence"/>
</dbReference>
<name>A0ABW9ADY3_9BURK</name>
<dbReference type="InterPro" id="IPR006860">
    <property type="entry name" value="FecR"/>
</dbReference>
<dbReference type="PANTHER" id="PTHR30273">
    <property type="entry name" value="PERIPLASMIC SIGNAL SENSOR AND SIGMA FACTOR ACTIVATOR FECR-RELATED"/>
    <property type="match status" value="1"/>
</dbReference>
<proteinExistence type="predicted"/>